<dbReference type="InParanoid" id="A0A1J7IFE9"/>
<keyword evidence="9" id="KW-1185">Reference proteome</keyword>
<reference evidence="8 9" key="1">
    <citation type="submission" date="2016-10" db="EMBL/GenBank/DDBJ databases">
        <title>Draft genome sequence of Coniochaeta ligniaria NRRL30616, a lignocellulolytic fungus for bioabatement of inhibitors in plant biomass hydrolysates.</title>
        <authorList>
            <consortium name="DOE Joint Genome Institute"/>
            <person name="Jimenez D.J."/>
            <person name="Hector R.E."/>
            <person name="Riley R."/>
            <person name="Sun H."/>
            <person name="Grigoriev I.V."/>
            <person name="Van Elsas J.D."/>
            <person name="Nichols N.N."/>
        </authorList>
    </citation>
    <scope>NUCLEOTIDE SEQUENCE [LARGE SCALE GENOMIC DNA]</scope>
    <source>
        <strain evidence="8 9">NRRL 30616</strain>
    </source>
</reference>
<evidence type="ECO:0000256" key="5">
    <source>
        <dbReference type="ARBA" id="ARBA00023163"/>
    </source>
</evidence>
<keyword evidence="5" id="KW-0804">Transcription</keyword>
<dbReference type="SUPFAM" id="SSF57701">
    <property type="entry name" value="Zn2/Cys6 DNA-binding domain"/>
    <property type="match status" value="1"/>
</dbReference>
<dbReference type="InterPro" id="IPR021858">
    <property type="entry name" value="Fun_TF"/>
</dbReference>
<keyword evidence="3" id="KW-0805">Transcription regulation</keyword>
<evidence type="ECO:0000256" key="2">
    <source>
        <dbReference type="ARBA" id="ARBA00022833"/>
    </source>
</evidence>
<dbReference type="PANTHER" id="PTHR37534">
    <property type="entry name" value="TRANSCRIPTIONAL ACTIVATOR PROTEIN UGA3"/>
    <property type="match status" value="1"/>
</dbReference>
<dbReference type="Proteomes" id="UP000182658">
    <property type="component" value="Unassembled WGS sequence"/>
</dbReference>
<evidence type="ECO:0000256" key="6">
    <source>
        <dbReference type="ARBA" id="ARBA00023242"/>
    </source>
</evidence>
<dbReference type="InterPro" id="IPR001138">
    <property type="entry name" value="Zn2Cys6_DnaBD"/>
</dbReference>
<dbReference type="EMBL" id="KV875100">
    <property type="protein sequence ID" value="OIW26431.1"/>
    <property type="molecule type" value="Genomic_DNA"/>
</dbReference>
<dbReference type="Pfam" id="PF00172">
    <property type="entry name" value="Zn_clus"/>
    <property type="match status" value="1"/>
</dbReference>
<dbReference type="Gene3D" id="4.10.240.10">
    <property type="entry name" value="Zn(2)-C6 fungal-type DNA-binding domain"/>
    <property type="match status" value="1"/>
</dbReference>
<protein>
    <recommendedName>
        <fullName evidence="7">Zn(2)-C6 fungal-type domain-containing protein</fullName>
    </recommendedName>
</protein>
<evidence type="ECO:0000256" key="3">
    <source>
        <dbReference type="ARBA" id="ARBA00023015"/>
    </source>
</evidence>
<sequence>MRAKNGCWTCKARRLQCDGGVPVCQRCARAQRKCQGYGMRLSWPRDNDKKRAITGDSPSALTRPSQQRKLFYVNATCRDVELYRYLSQRIQPPRSVQPFPHLWGQPQLSANYLDLVYFFHTSAYDSLVTFDLNTSRIRDALLRMAMAHDTLSGSALLYALLAFSSLRRSGAHQQALQLKILALQSLAASTNDGSLTSAEAAQHLAASMLLGSFEILLPSGSSDEWLSYIRGATDIIQATHLEEQSHEGDIGHLLDWFYYHQALSRFSIQHWRHKPLGRLEEATHTIPSEPRVLDSISLTRHAPSPPSPNPSHAILNLLSEACDTVLDPWDHRSRNEDYHLRLRALETRIGGLVIMPSSAGPKTGVELAVEIYQIATQIYLVRASQSSWESSTGLDALIDRAFAIPLVSCECSHFFPLFIVACEARTDEQRATILSLIGKAETSMRGRNMEWLRGVVQSVWVQQDLHADGDLLVDYLGMISTVISSSNALPSFV</sequence>
<evidence type="ECO:0000259" key="7">
    <source>
        <dbReference type="PROSITE" id="PS50048"/>
    </source>
</evidence>
<evidence type="ECO:0000256" key="4">
    <source>
        <dbReference type="ARBA" id="ARBA00023125"/>
    </source>
</evidence>
<keyword evidence="6" id="KW-0539">Nucleus</keyword>
<feature type="domain" description="Zn(2)-C6 fungal-type" evidence="7">
    <location>
        <begin position="6"/>
        <end position="34"/>
    </location>
</feature>
<dbReference type="SMART" id="SM00066">
    <property type="entry name" value="GAL4"/>
    <property type="match status" value="1"/>
</dbReference>
<dbReference type="PROSITE" id="PS00463">
    <property type="entry name" value="ZN2_CY6_FUNGAL_1"/>
    <property type="match status" value="1"/>
</dbReference>
<dbReference type="STRING" id="1408157.A0A1J7IFE9"/>
<dbReference type="GO" id="GO:0000981">
    <property type="term" value="F:DNA-binding transcription factor activity, RNA polymerase II-specific"/>
    <property type="evidence" value="ECO:0007669"/>
    <property type="project" value="InterPro"/>
</dbReference>
<dbReference type="GO" id="GO:0045944">
    <property type="term" value="P:positive regulation of transcription by RNA polymerase II"/>
    <property type="evidence" value="ECO:0007669"/>
    <property type="project" value="TreeGrafter"/>
</dbReference>
<dbReference type="PANTHER" id="PTHR37534:SF39">
    <property type="entry name" value="TRANSCRIPTION FACTOR DOMAIN-CONTAINING PROTEIN"/>
    <property type="match status" value="1"/>
</dbReference>
<dbReference type="GO" id="GO:0005634">
    <property type="term" value="C:nucleus"/>
    <property type="evidence" value="ECO:0007669"/>
    <property type="project" value="UniProtKB-SubCell"/>
</dbReference>
<gene>
    <name evidence="8" type="ORF">CONLIGDRAFT_671996</name>
</gene>
<evidence type="ECO:0000313" key="9">
    <source>
        <dbReference type="Proteomes" id="UP000182658"/>
    </source>
</evidence>
<organism evidence="8 9">
    <name type="scientific">Coniochaeta ligniaria NRRL 30616</name>
    <dbReference type="NCBI Taxonomy" id="1408157"/>
    <lineage>
        <taxon>Eukaryota</taxon>
        <taxon>Fungi</taxon>
        <taxon>Dikarya</taxon>
        <taxon>Ascomycota</taxon>
        <taxon>Pezizomycotina</taxon>
        <taxon>Sordariomycetes</taxon>
        <taxon>Sordariomycetidae</taxon>
        <taxon>Coniochaetales</taxon>
        <taxon>Coniochaetaceae</taxon>
        <taxon>Coniochaeta</taxon>
    </lineage>
</organism>
<dbReference type="AlphaFoldDB" id="A0A1J7IFE9"/>
<proteinExistence type="predicted"/>
<comment type="subcellular location">
    <subcellularLocation>
        <location evidence="1">Nucleus</location>
    </subcellularLocation>
</comment>
<dbReference type="CDD" id="cd00067">
    <property type="entry name" value="GAL4"/>
    <property type="match status" value="1"/>
</dbReference>
<accession>A0A1J7IFE9</accession>
<evidence type="ECO:0000313" key="8">
    <source>
        <dbReference type="EMBL" id="OIW26431.1"/>
    </source>
</evidence>
<dbReference type="InterPro" id="IPR036864">
    <property type="entry name" value="Zn2-C6_fun-type_DNA-bd_sf"/>
</dbReference>
<evidence type="ECO:0000256" key="1">
    <source>
        <dbReference type="ARBA" id="ARBA00004123"/>
    </source>
</evidence>
<dbReference type="GO" id="GO:0000976">
    <property type="term" value="F:transcription cis-regulatory region binding"/>
    <property type="evidence" value="ECO:0007669"/>
    <property type="project" value="TreeGrafter"/>
</dbReference>
<keyword evidence="4" id="KW-0238">DNA-binding</keyword>
<dbReference type="GO" id="GO:0008270">
    <property type="term" value="F:zinc ion binding"/>
    <property type="evidence" value="ECO:0007669"/>
    <property type="project" value="InterPro"/>
</dbReference>
<name>A0A1J7IFE9_9PEZI</name>
<dbReference type="PROSITE" id="PS50048">
    <property type="entry name" value="ZN2_CY6_FUNGAL_2"/>
    <property type="match status" value="1"/>
</dbReference>
<dbReference type="Pfam" id="PF11951">
    <property type="entry name" value="Fungal_trans_2"/>
    <property type="match status" value="1"/>
</dbReference>
<keyword evidence="2" id="KW-0862">Zinc</keyword>
<dbReference type="OrthoDB" id="5130013at2759"/>